<gene>
    <name evidence="8" type="ORF">ONB1V03_LOCUS12087</name>
</gene>
<dbReference type="GO" id="GO:0019695">
    <property type="term" value="P:choline metabolic process"/>
    <property type="evidence" value="ECO:0007669"/>
    <property type="project" value="TreeGrafter"/>
</dbReference>
<evidence type="ECO:0000259" key="7">
    <source>
        <dbReference type="Pfam" id="PF00151"/>
    </source>
</evidence>
<feature type="domain" description="Lipase" evidence="7">
    <location>
        <begin position="510"/>
        <end position="628"/>
    </location>
</feature>
<dbReference type="GO" id="GO:0006581">
    <property type="term" value="P:acetylcholine catabolic process"/>
    <property type="evidence" value="ECO:0007669"/>
    <property type="project" value="TreeGrafter"/>
</dbReference>
<sequence>MTSNGDNSVVVNTTSGRVRGQTIQVLDTSVDQFLNIPFAEPPVGALRFAKPVPIQKPFDGIMDGTKMGNACPQRASAYSQNTYVEDEDCLVLNIWTPNVGNNSSSKQSSLKPVMFWIYGGGLATGSISKFNGGPLATHDIVFVAANYRLGPLGFLYGDREDAPGNQGFYDQLLALKWVRDNIHAFGGDRDEITIFGGSAGSWSISAHILSPLSKGLFKRAIMQSGAHLYNKDRDVITKSEALAQAKGLAKQLKCSESEDWLEFLRKVDAKQLVKYANPTNFPLVGTEYLPLPTQQALRDKLYYSGIDLMAGCISNEGSVLSRGILPAKDDLTLDDFKTSVNIVNQIFKDIDVEKVVNYYVKNGDTSSSLALRRGFYDFFGDIIMKLPTFLFAKQFATNGRNSGKNVYFYELTFQSKSFAEMYKCNDEISGIGHGMEIPFVFGVPFIPGQQMPFTDTERQFSRDIMKMWTNFAKYGTPDPNWPQLLSDENVPKVKNLNPNPMGRLHAQSEVTYPGIGHFTTNDYKDPTLRPKVVLPQSPQQMNTRFLLYSRQNPSMAQVLTQGNSRSIGNSNFVSTRITKFIVHGFTDNQLFVKWMNQMKDQFLNAGDYNVFVVDWSGGNGWPYEQSTSGLDLNDVHIVGHSLGAHIGGYAGQTLNGQLGRITGLDPSGPDFDGLPSSAKLDPTDVKLLICKC</sequence>
<keyword evidence="4" id="KW-0325">Glycoprotein</keyword>
<dbReference type="GO" id="GO:0005886">
    <property type="term" value="C:plasma membrane"/>
    <property type="evidence" value="ECO:0007669"/>
    <property type="project" value="TreeGrafter"/>
</dbReference>
<dbReference type="SUPFAM" id="SSF53474">
    <property type="entry name" value="alpha/beta-Hydrolases"/>
    <property type="match status" value="2"/>
</dbReference>
<comment type="similarity">
    <text evidence="1 5">Belongs to the type-B carboxylesterase/lipase family.</text>
</comment>
<evidence type="ECO:0000256" key="4">
    <source>
        <dbReference type="ARBA" id="ARBA00023180"/>
    </source>
</evidence>
<dbReference type="InterPro" id="IPR019826">
    <property type="entry name" value="Carboxylesterase_B_AS"/>
</dbReference>
<dbReference type="GO" id="GO:0016298">
    <property type="term" value="F:lipase activity"/>
    <property type="evidence" value="ECO:0007669"/>
    <property type="project" value="InterPro"/>
</dbReference>
<proteinExistence type="inferred from homology"/>
<keyword evidence="3 5" id="KW-0378">Hydrolase</keyword>
<accession>A0A7R9M886</accession>
<evidence type="ECO:0000256" key="3">
    <source>
        <dbReference type="ARBA" id="ARBA00022801"/>
    </source>
</evidence>
<keyword evidence="2" id="KW-0719">Serine esterase</keyword>
<dbReference type="InterPro" id="IPR013818">
    <property type="entry name" value="Lipase"/>
</dbReference>
<organism evidence="8">
    <name type="scientific">Oppiella nova</name>
    <dbReference type="NCBI Taxonomy" id="334625"/>
    <lineage>
        <taxon>Eukaryota</taxon>
        <taxon>Metazoa</taxon>
        <taxon>Ecdysozoa</taxon>
        <taxon>Arthropoda</taxon>
        <taxon>Chelicerata</taxon>
        <taxon>Arachnida</taxon>
        <taxon>Acari</taxon>
        <taxon>Acariformes</taxon>
        <taxon>Sarcoptiformes</taxon>
        <taxon>Oribatida</taxon>
        <taxon>Brachypylina</taxon>
        <taxon>Oppioidea</taxon>
        <taxon>Oppiidae</taxon>
        <taxon>Oppiella</taxon>
    </lineage>
</organism>
<dbReference type="InterPro" id="IPR029058">
    <property type="entry name" value="AB_hydrolase_fold"/>
</dbReference>
<dbReference type="OrthoDB" id="6508443at2759"/>
<protein>
    <recommendedName>
        <fullName evidence="5">Carboxylic ester hydrolase</fullName>
        <ecNumber evidence="5">3.1.1.-</ecNumber>
    </recommendedName>
</protein>
<dbReference type="InterPro" id="IPR002018">
    <property type="entry name" value="CarbesteraseB"/>
</dbReference>
<dbReference type="GO" id="GO:0005615">
    <property type="term" value="C:extracellular space"/>
    <property type="evidence" value="ECO:0007669"/>
    <property type="project" value="TreeGrafter"/>
</dbReference>
<dbReference type="Proteomes" id="UP000728032">
    <property type="component" value="Unassembled WGS sequence"/>
</dbReference>
<dbReference type="Pfam" id="PF00135">
    <property type="entry name" value="COesterase"/>
    <property type="match status" value="1"/>
</dbReference>
<dbReference type="Gene3D" id="3.40.50.1820">
    <property type="entry name" value="alpha/beta hydrolase"/>
    <property type="match status" value="3"/>
</dbReference>
<feature type="domain" description="Carboxylesterase type B" evidence="6">
    <location>
        <begin position="8"/>
        <end position="500"/>
    </location>
</feature>
<evidence type="ECO:0000313" key="8">
    <source>
        <dbReference type="EMBL" id="CAD7655444.1"/>
    </source>
</evidence>
<dbReference type="PANTHER" id="PTHR43918:SF4">
    <property type="entry name" value="CARBOXYLIC ESTER HYDROLASE"/>
    <property type="match status" value="1"/>
</dbReference>
<keyword evidence="9" id="KW-1185">Reference proteome</keyword>
<dbReference type="EMBL" id="OC924322">
    <property type="protein sequence ID" value="CAD7655444.1"/>
    <property type="molecule type" value="Genomic_DNA"/>
</dbReference>
<evidence type="ECO:0000313" key="9">
    <source>
        <dbReference type="Proteomes" id="UP000728032"/>
    </source>
</evidence>
<dbReference type="InterPro" id="IPR050654">
    <property type="entry name" value="AChE-related_enzymes"/>
</dbReference>
<reference evidence="8" key="1">
    <citation type="submission" date="2020-11" db="EMBL/GenBank/DDBJ databases">
        <authorList>
            <person name="Tran Van P."/>
        </authorList>
    </citation>
    <scope>NUCLEOTIDE SEQUENCE</scope>
</reference>
<evidence type="ECO:0000259" key="6">
    <source>
        <dbReference type="Pfam" id="PF00135"/>
    </source>
</evidence>
<dbReference type="Pfam" id="PF00151">
    <property type="entry name" value="Lipase"/>
    <property type="match status" value="2"/>
</dbReference>
<name>A0A7R9M886_9ACAR</name>
<evidence type="ECO:0000256" key="1">
    <source>
        <dbReference type="ARBA" id="ARBA00005964"/>
    </source>
</evidence>
<dbReference type="AlphaFoldDB" id="A0A7R9M886"/>
<dbReference type="PROSITE" id="PS00122">
    <property type="entry name" value="CARBOXYLESTERASE_B_1"/>
    <property type="match status" value="1"/>
</dbReference>
<evidence type="ECO:0000256" key="5">
    <source>
        <dbReference type="RuleBase" id="RU361235"/>
    </source>
</evidence>
<dbReference type="EC" id="3.1.1.-" evidence="5"/>
<dbReference type="GO" id="GO:0003990">
    <property type="term" value="F:acetylcholinesterase activity"/>
    <property type="evidence" value="ECO:0007669"/>
    <property type="project" value="TreeGrafter"/>
</dbReference>
<dbReference type="PANTHER" id="PTHR43918">
    <property type="entry name" value="ACETYLCHOLINESTERASE"/>
    <property type="match status" value="1"/>
</dbReference>
<feature type="domain" description="Lipase" evidence="7">
    <location>
        <begin position="631"/>
        <end position="686"/>
    </location>
</feature>
<evidence type="ECO:0000256" key="2">
    <source>
        <dbReference type="ARBA" id="ARBA00022487"/>
    </source>
</evidence>
<dbReference type="EMBL" id="CAJPVJ010009497">
    <property type="protein sequence ID" value="CAG2172631.1"/>
    <property type="molecule type" value="Genomic_DNA"/>
</dbReference>